<dbReference type="EMBL" id="BMLV01000005">
    <property type="protein sequence ID" value="GGP05781.1"/>
    <property type="molecule type" value="Genomic_DNA"/>
</dbReference>
<evidence type="ECO:0008006" key="3">
    <source>
        <dbReference type="Google" id="ProtNLM"/>
    </source>
</evidence>
<dbReference type="InterPro" id="IPR025348">
    <property type="entry name" value="DUF4252"/>
</dbReference>
<sequence length="169" mass="19217">MKLKYLLLLPILFFLQSCFVSEKSLYNEETKGNATITKVNVPMFLVKPYIKKALREDGESEQVINLIRKIRKVKVYTVENATEKMATQFSRQSFGSNLQELVSVNSKDSKLKIMSAITNSDTVIKDLLITVKDEKDLVYVKVLGRFSMDDIAKIAELSEKNKDSVANNN</sequence>
<dbReference type="PROSITE" id="PS51257">
    <property type="entry name" value="PROKAR_LIPOPROTEIN"/>
    <property type="match status" value="1"/>
</dbReference>
<dbReference type="Pfam" id="PF14060">
    <property type="entry name" value="DUF4252"/>
    <property type="match status" value="1"/>
</dbReference>
<dbReference type="RefSeq" id="WP_188618295.1">
    <property type="nucleotide sequence ID" value="NZ_BMLV01000005.1"/>
</dbReference>
<protein>
    <recommendedName>
        <fullName evidence="3">DUF4252 domain-containing protein</fullName>
    </recommendedName>
</protein>
<accession>A0ABQ2NNH1</accession>
<evidence type="ECO:0000313" key="2">
    <source>
        <dbReference type="Proteomes" id="UP000620064"/>
    </source>
</evidence>
<gene>
    <name evidence="1" type="ORF">GCM10010992_23230</name>
</gene>
<proteinExistence type="predicted"/>
<keyword evidence="2" id="KW-1185">Reference proteome</keyword>
<organism evidence="1 2">
    <name type="scientific">Cloacibacterium rupense</name>
    <dbReference type="NCBI Taxonomy" id="517423"/>
    <lineage>
        <taxon>Bacteria</taxon>
        <taxon>Pseudomonadati</taxon>
        <taxon>Bacteroidota</taxon>
        <taxon>Flavobacteriia</taxon>
        <taxon>Flavobacteriales</taxon>
        <taxon>Weeksellaceae</taxon>
    </lineage>
</organism>
<evidence type="ECO:0000313" key="1">
    <source>
        <dbReference type="EMBL" id="GGP05781.1"/>
    </source>
</evidence>
<name>A0ABQ2NNH1_9FLAO</name>
<reference evidence="2" key="1">
    <citation type="journal article" date="2019" name="Int. J. Syst. Evol. Microbiol.">
        <title>The Global Catalogue of Microorganisms (GCM) 10K type strain sequencing project: providing services to taxonomists for standard genome sequencing and annotation.</title>
        <authorList>
            <consortium name="The Broad Institute Genomics Platform"/>
            <consortium name="The Broad Institute Genome Sequencing Center for Infectious Disease"/>
            <person name="Wu L."/>
            <person name="Ma J."/>
        </authorList>
    </citation>
    <scope>NUCLEOTIDE SEQUENCE [LARGE SCALE GENOMIC DNA]</scope>
    <source>
        <strain evidence="2">CGMCC 1.7656</strain>
    </source>
</reference>
<comment type="caution">
    <text evidence="1">The sequence shown here is derived from an EMBL/GenBank/DDBJ whole genome shotgun (WGS) entry which is preliminary data.</text>
</comment>
<dbReference type="Proteomes" id="UP000620064">
    <property type="component" value="Unassembled WGS sequence"/>
</dbReference>